<dbReference type="OrthoDB" id="1466062at2"/>
<evidence type="ECO:0000313" key="1">
    <source>
        <dbReference type="EMBL" id="TSJ41543.1"/>
    </source>
</evidence>
<protein>
    <submittedName>
        <fullName evidence="1">DUF4270 domain-containing protein</fullName>
    </submittedName>
</protein>
<dbReference type="Pfam" id="PF14092">
    <property type="entry name" value="DUF4270"/>
    <property type="match status" value="1"/>
</dbReference>
<gene>
    <name evidence="1" type="ORF">FO442_13850</name>
</gene>
<reference evidence="1 2" key="1">
    <citation type="submission" date="2019-07" db="EMBL/GenBank/DDBJ databases">
        <authorList>
            <person name="Huq M.A."/>
        </authorList>
    </citation>
    <scope>NUCLEOTIDE SEQUENCE [LARGE SCALE GENOMIC DNA]</scope>
    <source>
        <strain evidence="1 2">MAH-3</strain>
    </source>
</reference>
<evidence type="ECO:0000313" key="2">
    <source>
        <dbReference type="Proteomes" id="UP000316008"/>
    </source>
</evidence>
<sequence length="453" mass="49234">MMNLKKLHNNWRKGVLLSACFVLTLSVLPSCKKTSSKFGTEALNVDDLLAAGGVDTFQLKTSSVLFDTLATDNQVYGTLGAYHDPKFGIVNASIYTQFSIAGSISMGTAPIVDSVVLSLNYGGYYGKLDPQTFEVYQLADALHKDSVYKRNTVKATMGSNLVDPGSATQTPVTDGKVIIADSDGDGNADTLNPQLRLKLSNALGQQFLDDMAADNPAFESSEAFLSSGYFKGLKINVADATPSNGKGAVLYFNLGNAQTKMTIYYKLAAEPSVSRNVALIINSSCGDFNHVDIDNSGYHIADVLANPINGQSQFYSQSFNVIPKIELPTIKNVPGKSVINNALLYLPIAYQTGNVYYPTQTFLLAYLDGEDFTLIGYNGAVVTATYDNNQKAYVVDLRHYIQELVSGKKENSGIYLIPQVTYFNCTADRVVFNGPASSYKTKPKLVIKYTEFK</sequence>
<dbReference type="RefSeq" id="WP_144333804.1">
    <property type="nucleotide sequence ID" value="NZ_VLPL01000007.1"/>
</dbReference>
<accession>A0A556MNN3</accession>
<comment type="caution">
    <text evidence="1">The sequence shown here is derived from an EMBL/GenBank/DDBJ whole genome shotgun (WGS) entry which is preliminary data.</text>
</comment>
<name>A0A556MNN3_9FLAO</name>
<dbReference type="EMBL" id="VLPL01000007">
    <property type="protein sequence ID" value="TSJ41543.1"/>
    <property type="molecule type" value="Genomic_DNA"/>
</dbReference>
<dbReference type="InterPro" id="IPR025366">
    <property type="entry name" value="DUF4270"/>
</dbReference>
<dbReference type="AlphaFoldDB" id="A0A556MNN3"/>
<organism evidence="1 2">
    <name type="scientific">Fluviicola chungangensis</name>
    <dbReference type="NCBI Taxonomy" id="2597671"/>
    <lineage>
        <taxon>Bacteria</taxon>
        <taxon>Pseudomonadati</taxon>
        <taxon>Bacteroidota</taxon>
        <taxon>Flavobacteriia</taxon>
        <taxon>Flavobacteriales</taxon>
        <taxon>Crocinitomicaceae</taxon>
        <taxon>Fluviicola</taxon>
    </lineage>
</organism>
<proteinExistence type="predicted"/>
<keyword evidence="2" id="KW-1185">Reference proteome</keyword>
<dbReference type="Proteomes" id="UP000316008">
    <property type="component" value="Unassembled WGS sequence"/>
</dbReference>